<dbReference type="AlphaFoldDB" id="A0A8H3DKC3"/>
<evidence type="ECO:0000256" key="6">
    <source>
        <dbReference type="SAM" id="MobiDB-lite"/>
    </source>
</evidence>
<evidence type="ECO:0000313" key="7">
    <source>
        <dbReference type="EMBL" id="CAE6531914.1"/>
    </source>
</evidence>
<proteinExistence type="inferred from homology"/>
<keyword evidence="2" id="KW-0853">WD repeat</keyword>
<dbReference type="Pfam" id="PF24796">
    <property type="entry name" value="WDR55"/>
    <property type="match status" value="1"/>
</dbReference>
<evidence type="ECO:0000313" key="8">
    <source>
        <dbReference type="Proteomes" id="UP000663853"/>
    </source>
</evidence>
<feature type="compositionally biased region" description="Polar residues" evidence="6">
    <location>
        <begin position="460"/>
        <end position="474"/>
    </location>
</feature>
<organism evidence="7 8">
    <name type="scientific">Rhizoctonia solani</name>
    <dbReference type="NCBI Taxonomy" id="456999"/>
    <lineage>
        <taxon>Eukaryota</taxon>
        <taxon>Fungi</taxon>
        <taxon>Dikarya</taxon>
        <taxon>Basidiomycota</taxon>
        <taxon>Agaricomycotina</taxon>
        <taxon>Agaricomycetes</taxon>
        <taxon>Cantharellales</taxon>
        <taxon>Ceratobasidiaceae</taxon>
        <taxon>Rhizoctonia</taxon>
    </lineage>
</organism>
<feature type="compositionally biased region" description="Acidic residues" evidence="6">
    <location>
        <begin position="442"/>
        <end position="459"/>
    </location>
</feature>
<dbReference type="SMART" id="SM00320">
    <property type="entry name" value="WD40"/>
    <property type="match status" value="6"/>
</dbReference>
<dbReference type="InterPro" id="IPR050505">
    <property type="entry name" value="WDR55/POC1"/>
</dbReference>
<dbReference type="InterPro" id="IPR036322">
    <property type="entry name" value="WD40_repeat_dom_sf"/>
</dbReference>
<sequence>MASLARTERASLKVFGIPELAHLICATIQKRDNVSLMRVCRQLFYYILPFVWEEVDEANSLMSLIPGGGIVINDPELSPYMVMQLPNSLELSRFNVYGPHVKRLTPSALWVDEYDDWEGFLSCTQSVDLLPNLETLYLPPFDNTGHTTNNKITEVFDLAFNPKHDIVYAGLLSGHVKAFSYDDEGTCIPKFDTRPTKKTARSLTTDSDGLELYSVSKDRSIQSAINRVTRFMSMLATGDDNGVIKLWDPRQISPIRSYTHHFDFISDFLWLQDKKHLITTSGDGTLSVIDVRSGKTEPFAHSEDQDDELLSIASIKDGKKVAVGTQTGIISLWNRSSGWGDCVDRMKGHPHSVDALATLSEDVIVTGSSDGLVRVVQVLPNKLLGVIADHGTFPIERLRTDRNGAWLGSVSHDNVLKLTDVRDALVDSDEEDSNDESHDASEEGAELEGNIDDDSDSDSEQSGNESAVEQGQNQDGADSDSESDVSEAPAAQPGSDSEPEPQPELASSRKRKKKSQQEGSGNKKGKMDTGFFDEL</sequence>
<protein>
    <recommendedName>
        <fullName evidence="4">WD repeat-containing protein JIP5</fullName>
    </recommendedName>
    <alternativeName>
        <fullName evidence="5">WD repeat-containing protein jip5</fullName>
    </alternativeName>
</protein>
<feature type="region of interest" description="Disordered" evidence="6">
    <location>
        <begin position="427"/>
        <end position="535"/>
    </location>
</feature>
<accession>A0A8H3DKC3</accession>
<evidence type="ECO:0000256" key="5">
    <source>
        <dbReference type="ARBA" id="ARBA00039514"/>
    </source>
</evidence>
<evidence type="ECO:0000256" key="1">
    <source>
        <dbReference type="ARBA" id="ARBA00007625"/>
    </source>
</evidence>
<keyword evidence="3" id="KW-0677">Repeat</keyword>
<evidence type="ECO:0000256" key="2">
    <source>
        <dbReference type="ARBA" id="ARBA00022574"/>
    </source>
</evidence>
<dbReference type="Gene3D" id="2.130.10.10">
    <property type="entry name" value="YVTN repeat-like/Quinoprotein amine dehydrogenase"/>
    <property type="match status" value="2"/>
</dbReference>
<gene>
    <name evidence="7" type="ORF">RDB_LOCUS169438</name>
</gene>
<dbReference type="PANTHER" id="PTHR44019:SF20">
    <property type="entry name" value="WD REPEAT-CONTAINING PROTEIN 55"/>
    <property type="match status" value="1"/>
</dbReference>
<name>A0A8H3DKC3_9AGAM</name>
<comment type="similarity">
    <text evidence="1">Belongs to the WD repeat WDR55 family.</text>
</comment>
<dbReference type="SUPFAM" id="SSF50978">
    <property type="entry name" value="WD40 repeat-like"/>
    <property type="match status" value="1"/>
</dbReference>
<dbReference type="EMBL" id="CAJMXA010004027">
    <property type="protein sequence ID" value="CAE6531914.1"/>
    <property type="molecule type" value="Genomic_DNA"/>
</dbReference>
<dbReference type="InterPro" id="IPR015943">
    <property type="entry name" value="WD40/YVTN_repeat-like_dom_sf"/>
</dbReference>
<dbReference type="InterPro" id="IPR001680">
    <property type="entry name" value="WD40_rpt"/>
</dbReference>
<evidence type="ECO:0000256" key="4">
    <source>
        <dbReference type="ARBA" id="ARBA00039238"/>
    </source>
</evidence>
<comment type="caution">
    <text evidence="7">The sequence shown here is derived from an EMBL/GenBank/DDBJ whole genome shotgun (WGS) entry which is preliminary data.</text>
</comment>
<dbReference type="Proteomes" id="UP000663853">
    <property type="component" value="Unassembled WGS sequence"/>
</dbReference>
<dbReference type="PANTHER" id="PTHR44019">
    <property type="entry name" value="WD REPEAT-CONTAINING PROTEIN 55"/>
    <property type="match status" value="1"/>
</dbReference>
<evidence type="ECO:0000256" key="3">
    <source>
        <dbReference type="ARBA" id="ARBA00022737"/>
    </source>
</evidence>
<reference evidence="7" key="1">
    <citation type="submission" date="2021-01" db="EMBL/GenBank/DDBJ databases">
        <authorList>
            <person name="Kaushik A."/>
        </authorList>
    </citation>
    <scope>NUCLEOTIDE SEQUENCE</scope>
    <source>
        <strain evidence="7">AG6-10EEA</strain>
    </source>
</reference>